<proteinExistence type="predicted"/>
<evidence type="ECO:0000313" key="1">
    <source>
        <dbReference type="EMBL" id="CAI9092239.1"/>
    </source>
</evidence>
<evidence type="ECO:0000313" key="2">
    <source>
        <dbReference type="Proteomes" id="UP001161247"/>
    </source>
</evidence>
<dbReference type="EMBL" id="OX459118">
    <property type="protein sequence ID" value="CAI9092239.1"/>
    <property type="molecule type" value="Genomic_DNA"/>
</dbReference>
<gene>
    <name evidence="1" type="ORF">OLC1_LOCUS3955</name>
</gene>
<organism evidence="1 2">
    <name type="scientific">Oldenlandia corymbosa var. corymbosa</name>
    <dbReference type="NCBI Taxonomy" id="529605"/>
    <lineage>
        <taxon>Eukaryota</taxon>
        <taxon>Viridiplantae</taxon>
        <taxon>Streptophyta</taxon>
        <taxon>Embryophyta</taxon>
        <taxon>Tracheophyta</taxon>
        <taxon>Spermatophyta</taxon>
        <taxon>Magnoliopsida</taxon>
        <taxon>eudicotyledons</taxon>
        <taxon>Gunneridae</taxon>
        <taxon>Pentapetalae</taxon>
        <taxon>asterids</taxon>
        <taxon>lamiids</taxon>
        <taxon>Gentianales</taxon>
        <taxon>Rubiaceae</taxon>
        <taxon>Rubioideae</taxon>
        <taxon>Spermacoceae</taxon>
        <taxon>Hedyotis-Oldenlandia complex</taxon>
        <taxon>Oldenlandia</taxon>
    </lineage>
</organism>
<name>A0AAV1C9G9_OLDCO</name>
<sequence length="58" mass="6241">MVDVVISYQGEEDIPPDPLTGEPSPIIDLDMPGGTEPEKEVCRMEEEATGNTVAVPEI</sequence>
<reference evidence="1" key="1">
    <citation type="submission" date="2023-03" db="EMBL/GenBank/DDBJ databases">
        <authorList>
            <person name="Julca I."/>
        </authorList>
    </citation>
    <scope>NUCLEOTIDE SEQUENCE</scope>
</reference>
<accession>A0AAV1C9G9</accession>
<protein>
    <submittedName>
        <fullName evidence="1">OLC1v1027431C1</fullName>
    </submittedName>
</protein>
<dbReference type="Proteomes" id="UP001161247">
    <property type="component" value="Chromosome 1"/>
</dbReference>
<dbReference type="AlphaFoldDB" id="A0AAV1C9G9"/>
<keyword evidence="2" id="KW-1185">Reference proteome</keyword>